<comment type="caution">
    <text evidence="11">The sequence shown here is derived from an EMBL/GenBank/DDBJ whole genome shotgun (WGS) entry which is preliminary data.</text>
</comment>
<evidence type="ECO:0000256" key="7">
    <source>
        <dbReference type="ARBA" id="ARBA00023010"/>
    </source>
</evidence>
<comment type="function">
    <text evidence="9">Part of the twin-arginine translocation (Tat) system that transports large folded proteins containing a characteristic twin-arginine motif in their signal peptide across membranes. TatA could form the protein-conducting channel of the Tat system.</text>
</comment>
<dbReference type="NCBIfam" id="NF002813">
    <property type="entry name" value="PRK02958.1"/>
    <property type="match status" value="1"/>
</dbReference>
<organism evidence="11 14">
    <name type="scientific">Gilliamella apicola</name>
    <dbReference type="NCBI Taxonomy" id="1196095"/>
    <lineage>
        <taxon>Bacteria</taxon>
        <taxon>Pseudomonadati</taxon>
        <taxon>Pseudomonadota</taxon>
        <taxon>Gammaproteobacteria</taxon>
        <taxon>Orbales</taxon>
        <taxon>Orbaceae</taxon>
        <taxon>Gilliamella</taxon>
    </lineage>
</organism>
<evidence type="ECO:0000256" key="5">
    <source>
        <dbReference type="ARBA" id="ARBA00022927"/>
    </source>
</evidence>
<keyword evidence="4 9" id="KW-0812">Transmembrane</keyword>
<evidence type="ECO:0000256" key="3">
    <source>
        <dbReference type="ARBA" id="ARBA00022475"/>
    </source>
</evidence>
<reference evidence="12 15" key="2">
    <citation type="submission" date="2019-07" db="EMBL/GenBank/DDBJ databases">
        <title>Gilliamella genomes.</title>
        <authorList>
            <person name="Zheng H."/>
        </authorList>
    </citation>
    <scope>NUCLEOTIDE SEQUENCE [LARGE SCALE GENOMIC DNA]</scope>
    <source>
        <strain evidence="12 15">W8131</strain>
    </source>
</reference>
<keyword evidence="7 9" id="KW-0811">Translocation</keyword>
<evidence type="ECO:0000313" key="12">
    <source>
        <dbReference type="EMBL" id="TSJ89448.1"/>
    </source>
</evidence>
<feature type="transmembrane region" description="Helical" evidence="9">
    <location>
        <begin position="6"/>
        <end position="22"/>
    </location>
</feature>
<evidence type="ECO:0000256" key="8">
    <source>
        <dbReference type="ARBA" id="ARBA00023136"/>
    </source>
</evidence>
<keyword evidence="5 9" id="KW-0653">Protein transport</keyword>
<evidence type="ECO:0000313" key="11">
    <source>
        <dbReference type="EMBL" id="PXZ08144.1"/>
    </source>
</evidence>
<comment type="subunit">
    <text evidence="9">The Tat system comprises two distinct complexes: a TatABC complex, containing multiple copies of TatA, TatB and TatC subunits, and a separate TatA complex, containing only TatA subunits. Substrates initially bind to the TatABC complex, which probably triggers association of the separate TatA complex to form the active translocon.</text>
</comment>
<evidence type="ECO:0000256" key="4">
    <source>
        <dbReference type="ARBA" id="ARBA00022692"/>
    </source>
</evidence>
<dbReference type="Pfam" id="PF02416">
    <property type="entry name" value="TatA_B_E"/>
    <property type="match status" value="1"/>
</dbReference>
<dbReference type="EMBL" id="VMHL01000003">
    <property type="protein sequence ID" value="TSJ89448.1"/>
    <property type="molecule type" value="Genomic_DNA"/>
</dbReference>
<comment type="similarity">
    <text evidence="9">Belongs to the TatA/E family.</text>
</comment>
<accession>A0A2V4ECK5</accession>
<dbReference type="GO" id="GO:0033281">
    <property type="term" value="C:TAT protein transport complex"/>
    <property type="evidence" value="ECO:0007669"/>
    <property type="project" value="UniProtKB-UniRule"/>
</dbReference>
<gene>
    <name evidence="9 12" type="primary">tatA</name>
    <name evidence="11" type="ORF">DKK70_03820</name>
    <name evidence="10" type="ORF">DKK79_03045</name>
    <name evidence="12" type="ORF">FPQ14_08080</name>
</gene>
<keyword evidence="8 9" id="KW-0472">Membrane</keyword>
<dbReference type="PANTHER" id="PTHR42982:SF1">
    <property type="entry name" value="SEC-INDEPENDENT PROTEIN TRANSLOCASE PROTEIN TATA"/>
    <property type="match status" value="1"/>
</dbReference>
<dbReference type="STRING" id="1196095.GAPWK_2073"/>
<dbReference type="HAMAP" id="MF_00236">
    <property type="entry name" value="TatA_E"/>
    <property type="match status" value="1"/>
</dbReference>
<evidence type="ECO:0000256" key="9">
    <source>
        <dbReference type="HAMAP-Rule" id="MF_00236"/>
    </source>
</evidence>
<keyword evidence="14" id="KW-1185">Reference proteome</keyword>
<dbReference type="Gene3D" id="1.20.5.3310">
    <property type="match status" value="1"/>
</dbReference>
<dbReference type="GO" id="GO:0008320">
    <property type="term" value="F:protein transmembrane transporter activity"/>
    <property type="evidence" value="ECO:0007669"/>
    <property type="project" value="UniProtKB-UniRule"/>
</dbReference>
<dbReference type="Proteomes" id="UP000247932">
    <property type="component" value="Unassembled WGS sequence"/>
</dbReference>
<reference evidence="13 14" key="1">
    <citation type="submission" date="2018-05" db="EMBL/GenBank/DDBJ databases">
        <title>Reference genomes for bee gut microbiota database.</title>
        <authorList>
            <person name="Ellegaard K.M."/>
        </authorList>
    </citation>
    <scope>NUCLEOTIDE SEQUENCE [LARGE SCALE GENOMIC DNA]</scope>
    <source>
        <strain evidence="10 13">ESL0177</strain>
        <strain evidence="11 14">ESL0182</strain>
    </source>
</reference>
<dbReference type="Proteomes" id="UP000319138">
    <property type="component" value="Unassembled WGS sequence"/>
</dbReference>
<dbReference type="EMBL" id="QGLR01000007">
    <property type="protein sequence ID" value="PXZ08144.1"/>
    <property type="molecule type" value="Genomic_DNA"/>
</dbReference>
<evidence type="ECO:0000313" key="14">
    <source>
        <dbReference type="Proteomes" id="UP000247932"/>
    </source>
</evidence>
<proteinExistence type="inferred from homology"/>
<dbReference type="PANTHER" id="PTHR42982">
    <property type="entry name" value="SEC-INDEPENDENT PROTEIN TRANSLOCASE PROTEIN TATA"/>
    <property type="match status" value="1"/>
</dbReference>
<evidence type="ECO:0000256" key="1">
    <source>
        <dbReference type="ARBA" id="ARBA00004162"/>
    </source>
</evidence>
<evidence type="ECO:0000313" key="15">
    <source>
        <dbReference type="Proteomes" id="UP000319138"/>
    </source>
</evidence>
<dbReference type="GO" id="GO:0043953">
    <property type="term" value="P:protein transport by the Tat complex"/>
    <property type="evidence" value="ECO:0007669"/>
    <property type="project" value="UniProtKB-UniRule"/>
</dbReference>
<dbReference type="InterPro" id="IPR006312">
    <property type="entry name" value="TatA/E"/>
</dbReference>
<dbReference type="InterPro" id="IPR003369">
    <property type="entry name" value="TatA/B/E"/>
</dbReference>
<dbReference type="OrthoDB" id="7066617at2"/>
<keyword evidence="6 9" id="KW-1133">Transmembrane helix</keyword>
<comment type="subcellular location">
    <subcellularLocation>
        <location evidence="1 9">Cell membrane</location>
        <topology evidence="1 9">Single-pass membrane protein</topology>
    </subcellularLocation>
</comment>
<dbReference type="AlphaFoldDB" id="A0A2V4ECK5"/>
<sequence>MMSFSIPHLLVFLAVVVLIFGTKKLRNLGSDLGSALKGFKKAMNDDEVENDNKLDKQ</sequence>
<evidence type="ECO:0000256" key="6">
    <source>
        <dbReference type="ARBA" id="ARBA00022989"/>
    </source>
</evidence>
<dbReference type="EMBL" id="QGLP01000004">
    <property type="protein sequence ID" value="PXZ06238.1"/>
    <property type="molecule type" value="Genomic_DNA"/>
</dbReference>
<name>A0A2V4ECK5_9GAMM</name>
<dbReference type="NCBIfam" id="TIGR01411">
    <property type="entry name" value="tatAE"/>
    <property type="match status" value="1"/>
</dbReference>
<dbReference type="Proteomes" id="UP000247483">
    <property type="component" value="Unassembled WGS sequence"/>
</dbReference>
<protein>
    <recommendedName>
        <fullName evidence="9">Sec-independent protein translocase protein TatA</fullName>
    </recommendedName>
</protein>
<keyword evidence="2 9" id="KW-0813">Transport</keyword>
<evidence type="ECO:0000313" key="13">
    <source>
        <dbReference type="Proteomes" id="UP000247483"/>
    </source>
</evidence>
<keyword evidence="3 9" id="KW-1003">Cell membrane</keyword>
<evidence type="ECO:0000313" key="10">
    <source>
        <dbReference type="EMBL" id="PXZ06238.1"/>
    </source>
</evidence>
<evidence type="ECO:0000256" key="2">
    <source>
        <dbReference type="ARBA" id="ARBA00022448"/>
    </source>
</evidence>